<dbReference type="GO" id="GO:0046983">
    <property type="term" value="F:protein dimerization activity"/>
    <property type="evidence" value="ECO:0007669"/>
    <property type="project" value="InterPro"/>
</dbReference>
<dbReference type="STRING" id="135651.G0MFZ8"/>
<evidence type="ECO:0000256" key="3">
    <source>
        <dbReference type="ARBA" id="ARBA00023125"/>
    </source>
</evidence>
<dbReference type="SMART" id="SM00353">
    <property type="entry name" value="HLH"/>
    <property type="match status" value="1"/>
</dbReference>
<feature type="compositionally biased region" description="Low complexity" evidence="7">
    <location>
        <begin position="504"/>
        <end position="520"/>
    </location>
</feature>
<dbReference type="HOGENOM" id="CLU_007471_0_0_1"/>
<dbReference type="FunCoup" id="G0MFZ8">
    <property type="interactions" value="2219"/>
</dbReference>
<feature type="region of interest" description="Disordered" evidence="7">
    <location>
        <begin position="703"/>
        <end position="722"/>
    </location>
</feature>
<dbReference type="InterPro" id="IPR052207">
    <property type="entry name" value="Max-like/E-box_TFs"/>
</dbReference>
<keyword evidence="4" id="KW-0804">Transcription</keyword>
<dbReference type="CDD" id="cd21739">
    <property type="entry name" value="NES2-NLS_ChREBP-like"/>
    <property type="match status" value="1"/>
</dbReference>
<dbReference type="Proteomes" id="UP000008068">
    <property type="component" value="Unassembled WGS sequence"/>
</dbReference>
<reference evidence="10" key="1">
    <citation type="submission" date="2011-07" db="EMBL/GenBank/DDBJ databases">
        <authorList>
            <consortium name="Caenorhabditis brenneri Sequencing and Analysis Consortium"/>
            <person name="Wilson R.K."/>
        </authorList>
    </citation>
    <scope>NUCLEOTIDE SEQUENCE [LARGE SCALE GENOMIC DNA]</scope>
    <source>
        <strain evidence="10">PB2801</strain>
    </source>
</reference>
<evidence type="ECO:0000313" key="10">
    <source>
        <dbReference type="Proteomes" id="UP000008068"/>
    </source>
</evidence>
<feature type="region of interest" description="Disordered" evidence="7">
    <location>
        <begin position="504"/>
        <end position="525"/>
    </location>
</feature>
<feature type="compositionally biased region" description="Basic and acidic residues" evidence="7">
    <location>
        <begin position="748"/>
        <end position="758"/>
    </location>
</feature>
<dbReference type="InterPro" id="IPR011598">
    <property type="entry name" value="bHLH_dom"/>
</dbReference>
<dbReference type="OrthoDB" id="6022628at2759"/>
<feature type="domain" description="BHLH" evidence="8">
    <location>
        <begin position="799"/>
        <end position="852"/>
    </location>
</feature>
<dbReference type="GO" id="GO:0005634">
    <property type="term" value="C:nucleus"/>
    <property type="evidence" value="ECO:0007669"/>
    <property type="project" value="UniProtKB-SubCell"/>
</dbReference>
<evidence type="ECO:0000256" key="5">
    <source>
        <dbReference type="ARBA" id="ARBA00023242"/>
    </source>
</evidence>
<keyword evidence="5" id="KW-0539">Nucleus</keyword>
<dbReference type="GO" id="GO:0005739">
    <property type="term" value="C:mitochondrion"/>
    <property type="evidence" value="ECO:0007669"/>
    <property type="project" value="EnsemblMetazoa"/>
</dbReference>
<dbReference type="Gene3D" id="4.10.280.10">
    <property type="entry name" value="Helix-loop-helix DNA-binding domain"/>
    <property type="match status" value="1"/>
</dbReference>
<dbReference type="PROSITE" id="PS50888">
    <property type="entry name" value="BHLH"/>
    <property type="match status" value="1"/>
</dbReference>
<feature type="region of interest" description="Disordered" evidence="7">
    <location>
        <begin position="742"/>
        <end position="795"/>
    </location>
</feature>
<dbReference type="CDD" id="cd11404">
    <property type="entry name" value="bHLHzip_Mlx_like"/>
    <property type="match status" value="1"/>
</dbReference>
<dbReference type="eggNOG" id="KOG3582">
    <property type="taxonomic scope" value="Eukaryota"/>
</dbReference>
<dbReference type="EMBL" id="GL379793">
    <property type="protein sequence ID" value="EGT56672.1"/>
    <property type="molecule type" value="Genomic_DNA"/>
</dbReference>
<evidence type="ECO:0000256" key="4">
    <source>
        <dbReference type="ARBA" id="ARBA00023163"/>
    </source>
</evidence>
<feature type="compositionally biased region" description="Low complexity" evidence="7">
    <location>
        <begin position="349"/>
        <end position="367"/>
    </location>
</feature>
<dbReference type="GO" id="GO:0008340">
    <property type="term" value="P:determination of adult lifespan"/>
    <property type="evidence" value="ECO:0007669"/>
    <property type="project" value="EnsemblMetazoa"/>
</dbReference>
<dbReference type="InterPro" id="IPR036638">
    <property type="entry name" value="HLH_DNA-bd_sf"/>
</dbReference>
<evidence type="ECO:0000256" key="1">
    <source>
        <dbReference type="ARBA" id="ARBA00004123"/>
    </source>
</evidence>
<protein>
    <submittedName>
        <fullName evidence="9">CBN-MML-1 protein</fullName>
    </submittedName>
</protein>
<dbReference type="AlphaFoldDB" id="G0MFZ8"/>
<sequence>MSRGQIIHSGHFMCSNLHDDLVPDEDEEDVEVDVVEDDEKSTEASSSSLHHKNKVLDEKPVTFYKFGVGKTQSIAIDVSLNKLNKCIKVAYNKMTTPKWKDFKGLRLHWKQRVRLNNVIWRAYYIEFRKKQPVKPKKPFCYFTVPDDDTTHQKIEGSIVEGMYWKRKMEGVCAQYKRWRIRSKHSLIAEKGGMVANCSSTSVSSLAGRKRKQTARKEITDSLTRVLEPPAKLQRSQTPKHTISDEFAWDLDDLDNVFTDDFLNSLSEPYMFPDTRDVYGGSNADIMQPGLLPLQPTIEDIMMNLSDIPDSPPFDQRESMRTPINDQPSTSSQDPPQMRRSASSSASLHQMQVSQNPNQQQIQIQQPVARPPTQDFMASSIMMDYRLMPTRQSSAITSQMLMLSQSASTSSSQPQYATSTHYNSNNSFLPIRNMSTGQHHLVQQAQAQHQWNKQQQQQQQQNFLVNFPHQTQMERILNNQQIPRSNLLPTQPDPYMPQFLQSTSVTPTVSQPIPQQPPQSQNHEMMGPSRSWWLDSPLTASVQSPLSVATPLSITGQNGPQTPLGQLIGGTGDNGFLLGNGSGGSFKMGMPTLSQRLEQPPLGATFGLETKPKVFASLTSQNTPTPSPLDFASLSRLRTTSLNESWKMGVSEDSPTYQALAAAVTTRPSLLESPVQPLILEEGPASVPAHLTGVHLGQVNLQTAQTQQPKIIPPPSSNQQVKHENPPPMIDRQQSCDVNLLNGSGGQQKAREVKVEDRNPSTSTACETATKEEPLPMSAPSSVKSMRRQAPDSTLHPEERKRILHLHAEQNRRSALKDGFDQLMDIIPDLYSGGVKPTNAVVLAKSADHIRRLQAEKWDKAKQIEEAKAKIEKLNQRITSIQTNLPQSSAPSSSSSQIDSKTSLETFFDRYVKEGSKKDWRFWVMAQMLKPICVSQSNSFAACVAGDSSSRNEVAASCSEWIKENWKATELRPLASTLLVSLATNSNILSDPETLPEYVKQQLKSHF</sequence>
<evidence type="ECO:0000256" key="2">
    <source>
        <dbReference type="ARBA" id="ARBA00023015"/>
    </source>
</evidence>
<dbReference type="SUPFAM" id="SSF47459">
    <property type="entry name" value="HLH, helix-loop-helix DNA-binding domain"/>
    <property type="match status" value="1"/>
</dbReference>
<dbReference type="FunFam" id="4.10.280.10:FF:000126">
    <property type="entry name" value="Protein WBSCR14 homolog"/>
    <property type="match status" value="1"/>
</dbReference>
<dbReference type="GO" id="GO:0000978">
    <property type="term" value="F:RNA polymerase II cis-regulatory region sequence-specific DNA binding"/>
    <property type="evidence" value="ECO:0007669"/>
    <property type="project" value="TreeGrafter"/>
</dbReference>
<dbReference type="PANTHER" id="PTHR15741">
    <property type="entry name" value="BASIC HELIX-LOOP-HELIX ZIP TRANSCRIPTION FACTOR"/>
    <property type="match status" value="1"/>
</dbReference>
<dbReference type="GO" id="GO:0000122">
    <property type="term" value="P:negative regulation of transcription by RNA polymerase II"/>
    <property type="evidence" value="ECO:0007669"/>
    <property type="project" value="EnsemblMetazoa"/>
</dbReference>
<comment type="subcellular location">
    <subcellularLocation>
        <location evidence="1">Nucleus</location>
    </subcellularLocation>
</comment>
<keyword evidence="6" id="KW-0175">Coiled coil</keyword>
<feature type="coiled-coil region" evidence="6">
    <location>
        <begin position="849"/>
        <end position="883"/>
    </location>
</feature>
<dbReference type="OMA" id="TEFHSSI"/>
<dbReference type="PANTHER" id="PTHR15741:SF37">
    <property type="entry name" value="LD38259P"/>
    <property type="match status" value="1"/>
</dbReference>
<feature type="region of interest" description="Disordered" evidence="7">
    <location>
        <begin position="303"/>
        <end position="371"/>
    </location>
</feature>
<name>G0MFZ8_CAEBE</name>
<dbReference type="GO" id="GO:0000981">
    <property type="term" value="F:DNA-binding transcription factor activity, RNA polymerase II-specific"/>
    <property type="evidence" value="ECO:0007669"/>
    <property type="project" value="TreeGrafter"/>
</dbReference>
<keyword evidence="2" id="KW-0805">Transcription regulation</keyword>
<evidence type="ECO:0000259" key="8">
    <source>
        <dbReference type="PROSITE" id="PS50888"/>
    </source>
</evidence>
<dbReference type="Pfam" id="PF00010">
    <property type="entry name" value="HLH"/>
    <property type="match status" value="1"/>
</dbReference>
<dbReference type="InParanoid" id="G0MFZ8"/>
<evidence type="ECO:0000256" key="7">
    <source>
        <dbReference type="SAM" id="MobiDB-lite"/>
    </source>
</evidence>
<proteinExistence type="predicted"/>
<feature type="compositionally biased region" description="Polar residues" evidence="7">
    <location>
        <begin position="321"/>
        <end position="348"/>
    </location>
</feature>
<evidence type="ECO:0000256" key="6">
    <source>
        <dbReference type="SAM" id="Coils"/>
    </source>
</evidence>
<evidence type="ECO:0000313" key="9">
    <source>
        <dbReference type="EMBL" id="EGT56672.1"/>
    </source>
</evidence>
<keyword evidence="10" id="KW-1185">Reference proteome</keyword>
<organism evidence="10">
    <name type="scientific">Caenorhabditis brenneri</name>
    <name type="common">Nematode worm</name>
    <dbReference type="NCBI Taxonomy" id="135651"/>
    <lineage>
        <taxon>Eukaryota</taxon>
        <taxon>Metazoa</taxon>
        <taxon>Ecdysozoa</taxon>
        <taxon>Nematoda</taxon>
        <taxon>Chromadorea</taxon>
        <taxon>Rhabditida</taxon>
        <taxon>Rhabditina</taxon>
        <taxon>Rhabditomorpha</taxon>
        <taxon>Rhabditoidea</taxon>
        <taxon>Rhabditidae</taxon>
        <taxon>Peloderinae</taxon>
        <taxon>Caenorhabditis</taxon>
    </lineage>
</organism>
<gene>
    <name evidence="9" type="primary">Cbn-mml-1</name>
    <name evidence="9" type="ORF">CAEBREN_08914</name>
</gene>
<keyword evidence="3" id="KW-0238">DNA-binding</keyword>
<accession>G0MFZ8</accession>